<dbReference type="PANTHER" id="PTHR37422:SF13">
    <property type="entry name" value="LIPOPOLYSACCHARIDE BIOSYNTHESIS PROTEIN PA4999-RELATED"/>
    <property type="match status" value="1"/>
</dbReference>
<evidence type="ECO:0000256" key="3">
    <source>
        <dbReference type="ARBA" id="ARBA00022989"/>
    </source>
</evidence>
<dbReference type="Pfam" id="PF04932">
    <property type="entry name" value="Wzy_C"/>
    <property type="match status" value="1"/>
</dbReference>
<dbReference type="InterPro" id="IPR007016">
    <property type="entry name" value="O-antigen_ligase-rel_domated"/>
</dbReference>
<dbReference type="InterPro" id="IPR051533">
    <property type="entry name" value="WaaL-like"/>
</dbReference>
<dbReference type="AlphaFoldDB" id="A0A1B3BCD5"/>
<feature type="transmembrane region" description="Helical" evidence="5">
    <location>
        <begin position="436"/>
        <end position="454"/>
    </location>
</feature>
<keyword evidence="4 5" id="KW-0472">Membrane</keyword>
<feature type="domain" description="O-antigen ligase-related" evidence="6">
    <location>
        <begin position="210"/>
        <end position="356"/>
    </location>
</feature>
<gene>
    <name evidence="8" type="ORF">KS2013_1743</name>
</gene>
<sequence length="577" mass="64856">MVKLMKKNKYLTTATLFFTIPILFFDWTEVNTGGGLGFIRNNLAWAVIILLTCKGLLYVLSKRKIVLPKGYHYILFGCLFALFPFLINTSKLPGSTITFLPFALIGCVLAYFALLQIEGWGNKKDKLLLLIVVVALVESIIGFLQLFNSLMMQLTGNIDEYKLIMIDGTFNQRNVFASFISTGLIIGIYIFSRGGSLLNSKIINNLIVSLFIIGSFVIVLTTSRTGVYSLILGVVVMSIAIPVDRKILTKALLPIVISFLLGVAFKSTIFTGNDKGISDTSSRKLIYSTTITAIKESPVLGHGLGSFEKIYLETLAKKLNQRGVSSDDIKRPENLTHPHNEILYWGMQGGVVSIFGLLIIILGFLISIWSAGLRKNLKILSMLIPIGLHLMVELPFYISGVHILLTLFIISYLVKSNGQVRSYKFKILQNRKGNKVFGVFVSVVGFVAITLLLLNSYSLHQVAKFENALNRSELQLSKASVKIGWKDAYDALLLRHRANIAVKQGEEMPIRDYLTWLEKQIKISPRLQYYFNIYYSYQILGNEKKANNVKQQIQYLFVGVKEAEEWLKLQRKVKVAD</sequence>
<evidence type="ECO:0000313" key="8">
    <source>
        <dbReference type="EMBL" id="AOE50452.1"/>
    </source>
</evidence>
<organism evidence="8 9">
    <name type="scientific">Kangiella sediminilitoris</name>
    <dbReference type="NCBI Taxonomy" id="1144748"/>
    <lineage>
        <taxon>Bacteria</taxon>
        <taxon>Pseudomonadati</taxon>
        <taxon>Pseudomonadota</taxon>
        <taxon>Gammaproteobacteria</taxon>
        <taxon>Kangiellales</taxon>
        <taxon>Kangiellaceae</taxon>
        <taxon>Kangiella</taxon>
    </lineage>
</organism>
<protein>
    <submittedName>
        <fullName evidence="8">Uncharacterized protein</fullName>
    </submittedName>
</protein>
<keyword evidence="2 5" id="KW-0812">Transmembrane</keyword>
<accession>A0A1B3BCD5</accession>
<feature type="transmembrane region" description="Helical" evidence="5">
    <location>
        <begin position="96"/>
        <end position="115"/>
    </location>
</feature>
<evidence type="ECO:0000313" key="9">
    <source>
        <dbReference type="Proteomes" id="UP000094147"/>
    </source>
</evidence>
<evidence type="ECO:0000256" key="4">
    <source>
        <dbReference type="ARBA" id="ARBA00023136"/>
    </source>
</evidence>
<feature type="transmembrane region" description="Helical" evidence="5">
    <location>
        <begin position="42"/>
        <end position="60"/>
    </location>
</feature>
<dbReference type="KEGG" id="ksd:KS2013_1743"/>
<feature type="transmembrane region" description="Helical" evidence="5">
    <location>
        <begin position="72"/>
        <end position="90"/>
    </location>
</feature>
<dbReference type="InterPro" id="IPR021797">
    <property type="entry name" value="Wzy_C_2"/>
</dbReference>
<dbReference type="GO" id="GO:0016020">
    <property type="term" value="C:membrane"/>
    <property type="evidence" value="ECO:0007669"/>
    <property type="project" value="UniProtKB-SubCell"/>
</dbReference>
<feature type="transmembrane region" description="Helical" evidence="5">
    <location>
        <begin position="398"/>
        <end position="415"/>
    </location>
</feature>
<name>A0A1B3BCD5_9GAMM</name>
<comment type="subcellular location">
    <subcellularLocation>
        <location evidence="1">Membrane</location>
        <topology evidence="1">Multi-pass membrane protein</topology>
    </subcellularLocation>
</comment>
<dbReference type="PANTHER" id="PTHR37422">
    <property type="entry name" value="TEICHURONIC ACID BIOSYNTHESIS PROTEIN TUAE"/>
    <property type="match status" value="1"/>
</dbReference>
<dbReference type="EMBL" id="CP012418">
    <property type="protein sequence ID" value="AOE50452.1"/>
    <property type="molecule type" value="Genomic_DNA"/>
</dbReference>
<evidence type="ECO:0000259" key="6">
    <source>
        <dbReference type="Pfam" id="PF04932"/>
    </source>
</evidence>
<dbReference type="Proteomes" id="UP000094147">
    <property type="component" value="Chromosome"/>
</dbReference>
<proteinExistence type="predicted"/>
<reference evidence="9" key="1">
    <citation type="submission" date="2015-08" db="EMBL/GenBank/DDBJ databases">
        <authorList>
            <person name="Kim K.M."/>
        </authorList>
    </citation>
    <scope>NUCLEOTIDE SEQUENCE [LARGE SCALE GENOMIC DNA]</scope>
    <source>
        <strain evidence="9">KCTC 23892</strain>
    </source>
</reference>
<evidence type="ECO:0000256" key="1">
    <source>
        <dbReference type="ARBA" id="ARBA00004141"/>
    </source>
</evidence>
<feature type="transmembrane region" description="Helical" evidence="5">
    <location>
        <begin position="175"/>
        <end position="191"/>
    </location>
</feature>
<evidence type="ECO:0000259" key="7">
    <source>
        <dbReference type="Pfam" id="PF11846"/>
    </source>
</evidence>
<keyword evidence="3 5" id="KW-1133">Transmembrane helix</keyword>
<keyword evidence="9" id="KW-1185">Reference proteome</keyword>
<feature type="domain" description="Virulence factor membrane-bound polymerase C-terminal" evidence="7">
    <location>
        <begin position="380"/>
        <end position="564"/>
    </location>
</feature>
<feature type="transmembrane region" description="Helical" evidence="5">
    <location>
        <begin position="127"/>
        <end position="147"/>
    </location>
</feature>
<feature type="transmembrane region" description="Helical" evidence="5">
    <location>
        <begin position="203"/>
        <end position="221"/>
    </location>
</feature>
<feature type="transmembrane region" description="Helical" evidence="5">
    <location>
        <begin position="342"/>
        <end position="369"/>
    </location>
</feature>
<dbReference type="STRING" id="1144748.KS2013_1743"/>
<feature type="transmembrane region" description="Helical" evidence="5">
    <location>
        <begin position="227"/>
        <end position="244"/>
    </location>
</feature>
<dbReference type="OrthoDB" id="5596698at2"/>
<dbReference type="Pfam" id="PF11846">
    <property type="entry name" value="Wzy_C_2"/>
    <property type="match status" value="1"/>
</dbReference>
<evidence type="ECO:0000256" key="2">
    <source>
        <dbReference type="ARBA" id="ARBA00022692"/>
    </source>
</evidence>
<evidence type="ECO:0000256" key="5">
    <source>
        <dbReference type="SAM" id="Phobius"/>
    </source>
</evidence>